<protein>
    <recommendedName>
        <fullName evidence="2">Transcobalamin-like C-terminal domain-containing protein</fullName>
    </recommendedName>
</protein>
<organism evidence="3 4">
    <name type="scientific">Paenibacillus plantiphilus</name>
    <dbReference type="NCBI Taxonomy" id="2905650"/>
    <lineage>
        <taxon>Bacteria</taxon>
        <taxon>Bacillati</taxon>
        <taxon>Bacillota</taxon>
        <taxon>Bacilli</taxon>
        <taxon>Bacillales</taxon>
        <taxon>Paenibacillaceae</taxon>
        <taxon>Paenibacillus</taxon>
    </lineage>
</organism>
<name>A0ABN8G9W5_9BACL</name>
<evidence type="ECO:0000256" key="1">
    <source>
        <dbReference type="SAM" id="MobiDB-lite"/>
    </source>
</evidence>
<dbReference type="EMBL" id="CAKMMF010000006">
    <property type="protein sequence ID" value="CAH1200595.1"/>
    <property type="molecule type" value="Genomic_DNA"/>
</dbReference>
<evidence type="ECO:0000313" key="3">
    <source>
        <dbReference type="EMBL" id="CAH1200595.1"/>
    </source>
</evidence>
<keyword evidence="4" id="KW-1185">Reference proteome</keyword>
<dbReference type="InterPro" id="IPR027954">
    <property type="entry name" value="Transcobalamin-like_C"/>
</dbReference>
<feature type="compositionally biased region" description="Low complexity" evidence="1">
    <location>
        <begin position="151"/>
        <end position="214"/>
    </location>
</feature>
<feature type="compositionally biased region" description="Basic and acidic residues" evidence="1">
    <location>
        <begin position="285"/>
        <end position="309"/>
    </location>
</feature>
<feature type="domain" description="Transcobalamin-like C-terminal" evidence="2">
    <location>
        <begin position="361"/>
        <end position="438"/>
    </location>
</feature>
<accession>A0ABN8G9W5</accession>
<comment type="caution">
    <text evidence="3">The sequence shown here is derived from an EMBL/GenBank/DDBJ whole genome shotgun (WGS) entry which is preliminary data.</text>
</comment>
<dbReference type="Pfam" id="PF14478">
    <property type="entry name" value="DUF4430"/>
    <property type="match status" value="1"/>
</dbReference>
<feature type="compositionally biased region" description="Acidic residues" evidence="1">
    <location>
        <begin position="54"/>
        <end position="65"/>
    </location>
</feature>
<reference evidence="3" key="1">
    <citation type="submission" date="2022-01" db="EMBL/GenBank/DDBJ databases">
        <authorList>
            <person name="Criscuolo A."/>
        </authorList>
    </citation>
    <scope>NUCLEOTIDE SEQUENCE</scope>
    <source>
        <strain evidence="3">CIP111893</strain>
    </source>
</reference>
<dbReference type="RefSeq" id="WP_236339828.1">
    <property type="nucleotide sequence ID" value="NZ_CAKMMF010000006.1"/>
</dbReference>
<feature type="compositionally biased region" description="Polar residues" evidence="1">
    <location>
        <begin position="238"/>
        <end position="249"/>
    </location>
</feature>
<dbReference type="Proteomes" id="UP000838686">
    <property type="component" value="Unassembled WGS sequence"/>
</dbReference>
<feature type="region of interest" description="Disordered" evidence="1">
    <location>
        <begin position="151"/>
        <end position="309"/>
    </location>
</feature>
<evidence type="ECO:0000313" key="4">
    <source>
        <dbReference type="Proteomes" id="UP000838686"/>
    </source>
</evidence>
<feature type="region of interest" description="Disordered" evidence="1">
    <location>
        <begin position="37"/>
        <end position="137"/>
    </location>
</feature>
<feature type="compositionally biased region" description="Low complexity" evidence="1">
    <location>
        <begin position="97"/>
        <end position="116"/>
    </location>
</feature>
<gene>
    <name evidence="3" type="ORF">PAECIP111893_01483</name>
</gene>
<evidence type="ECO:0000259" key="2">
    <source>
        <dbReference type="Pfam" id="PF14478"/>
    </source>
</evidence>
<proteinExistence type="predicted"/>
<sequence length="456" mass="46179">MNKKKWLAAILIAGILAIAFFWNGDFGKSKVTVDDSSAQSHAGDATASSGIAEEQPEQAYNEDGDVSVPSESADNPVGNTDAAKQAEAAGQSLDSAGTTGPTGTDGATGTDVTKGTSAGVTGSDGAPGPSVGATGADGATGISAGATGTVGATGASSGASSSDGATGTTAGAIGTDEATGTSAGATGTDVTKGTSVGATGTDGSAGSSGSKAAAEQSQPSGLDKPAAQTGKGPEKVASSGNGKSSTASQPPGKGAPSKPPTPASAPKPAASAPKPDKSAAQQAKPETKKDKYLTDPVPEGKPKPVEWQDTEVDKKKEFTVTLSVTAATILDNLDQFNEDKLEVLPKDGIIFKARTVTFYEGESVFDVLLREMRKHKIHMEFEMTPIYNSNYIEGINNIYEFDCGELSGWMYKVNGWFPNYGSSRYALKDGDVIEWVYTCDLGRDIGGDMAASGGKE</sequence>
<dbReference type="Gene3D" id="2.170.130.30">
    <property type="match status" value="1"/>
</dbReference>